<dbReference type="PROSITE" id="PS51382">
    <property type="entry name" value="SPX"/>
    <property type="match status" value="1"/>
</dbReference>
<dbReference type="InterPro" id="IPR001841">
    <property type="entry name" value="Znf_RING"/>
</dbReference>
<dbReference type="Proteomes" id="UP000566819">
    <property type="component" value="Unassembled WGS sequence"/>
</dbReference>
<dbReference type="Gene3D" id="1.20.1280.50">
    <property type="match status" value="1"/>
</dbReference>
<dbReference type="SUPFAM" id="SSF141255">
    <property type="entry name" value="YccV-like"/>
    <property type="match status" value="1"/>
</dbReference>
<dbReference type="SMART" id="SM00184">
    <property type="entry name" value="RING"/>
    <property type="match status" value="1"/>
</dbReference>
<evidence type="ECO:0000313" key="8">
    <source>
        <dbReference type="EMBL" id="KAF4632788.1"/>
    </source>
</evidence>
<dbReference type="EMBL" id="JAAMPI010000316">
    <property type="protein sequence ID" value="KAF4632788.1"/>
    <property type="molecule type" value="Genomic_DNA"/>
</dbReference>
<evidence type="ECO:0000259" key="7">
    <source>
        <dbReference type="PROSITE" id="PS51382"/>
    </source>
</evidence>
<evidence type="ECO:0000256" key="4">
    <source>
        <dbReference type="PROSITE-ProRule" id="PRU00175"/>
    </source>
</evidence>
<dbReference type="PROSITE" id="PS00518">
    <property type="entry name" value="ZF_RING_1"/>
    <property type="match status" value="1"/>
</dbReference>
<organism evidence="8 9">
    <name type="scientific">Cudoniella acicularis</name>
    <dbReference type="NCBI Taxonomy" id="354080"/>
    <lineage>
        <taxon>Eukaryota</taxon>
        <taxon>Fungi</taxon>
        <taxon>Dikarya</taxon>
        <taxon>Ascomycota</taxon>
        <taxon>Pezizomycotina</taxon>
        <taxon>Leotiomycetes</taxon>
        <taxon>Helotiales</taxon>
        <taxon>Tricladiaceae</taxon>
        <taxon>Cudoniella</taxon>
    </lineage>
</organism>
<dbReference type="NCBIfam" id="TIGR02097">
    <property type="entry name" value="yccV"/>
    <property type="match status" value="1"/>
</dbReference>
<dbReference type="PANTHER" id="PTHR31350:SF27">
    <property type="entry name" value="HEMIMETHYLATED DNA-BINDING DOMAIN-CONTAINING PROTEIN"/>
    <property type="match status" value="1"/>
</dbReference>
<dbReference type="PROSITE" id="PS50181">
    <property type="entry name" value="FBOX"/>
    <property type="match status" value="1"/>
</dbReference>
<dbReference type="SMART" id="SM00992">
    <property type="entry name" value="YccV-like"/>
    <property type="match status" value="1"/>
</dbReference>
<dbReference type="SUPFAM" id="SSF81383">
    <property type="entry name" value="F-box domain"/>
    <property type="match status" value="1"/>
</dbReference>
<protein>
    <recommendedName>
        <fullName evidence="10">RING-type domain-containing protein</fullName>
    </recommendedName>
</protein>
<evidence type="ECO:0008006" key="10">
    <source>
        <dbReference type="Google" id="ProtNLM"/>
    </source>
</evidence>
<dbReference type="InterPro" id="IPR001810">
    <property type="entry name" value="F-box_dom"/>
</dbReference>
<dbReference type="Pfam" id="PF13369">
    <property type="entry name" value="Transglut_core2"/>
    <property type="match status" value="1"/>
</dbReference>
<dbReference type="InterPro" id="IPR013083">
    <property type="entry name" value="Znf_RING/FYVE/PHD"/>
</dbReference>
<proteinExistence type="predicted"/>
<dbReference type="Pfam" id="PF00097">
    <property type="entry name" value="zf-C3HC4"/>
    <property type="match status" value="1"/>
</dbReference>
<accession>A0A8H4W3G9</accession>
<evidence type="ECO:0000256" key="3">
    <source>
        <dbReference type="ARBA" id="ARBA00022833"/>
    </source>
</evidence>
<dbReference type="PROSITE" id="PS50089">
    <property type="entry name" value="ZF_RING_2"/>
    <property type="match status" value="1"/>
</dbReference>
<dbReference type="Gene3D" id="3.30.40.10">
    <property type="entry name" value="Zinc/RING finger domain, C3HC4 (zinc finger)"/>
    <property type="match status" value="1"/>
</dbReference>
<dbReference type="GO" id="GO:0008270">
    <property type="term" value="F:zinc ion binding"/>
    <property type="evidence" value="ECO:0007669"/>
    <property type="project" value="UniProtKB-KW"/>
</dbReference>
<dbReference type="SUPFAM" id="SSF57850">
    <property type="entry name" value="RING/U-box"/>
    <property type="match status" value="1"/>
</dbReference>
<dbReference type="Pfam" id="PF12937">
    <property type="entry name" value="F-box-like"/>
    <property type="match status" value="1"/>
</dbReference>
<dbReference type="Gene3D" id="2.30.30.390">
    <property type="entry name" value="Hemimethylated DNA-binding domain"/>
    <property type="match status" value="1"/>
</dbReference>
<reference evidence="8 9" key="1">
    <citation type="submission" date="2020-03" db="EMBL/GenBank/DDBJ databases">
        <title>Draft Genome Sequence of Cudoniella acicularis.</title>
        <authorList>
            <person name="Buettner E."/>
            <person name="Kellner H."/>
        </authorList>
    </citation>
    <scope>NUCLEOTIDE SEQUENCE [LARGE SCALE GENOMIC DNA]</scope>
    <source>
        <strain evidence="8 9">DSM 108380</strain>
    </source>
</reference>
<name>A0A8H4W3G9_9HELO</name>
<dbReference type="InterPro" id="IPR036623">
    <property type="entry name" value="Hemimethylated_DNA-bd_sf"/>
</dbReference>
<evidence type="ECO:0000259" key="5">
    <source>
        <dbReference type="PROSITE" id="PS50089"/>
    </source>
</evidence>
<dbReference type="Pfam" id="PF08755">
    <property type="entry name" value="YccV-like"/>
    <property type="match status" value="1"/>
</dbReference>
<dbReference type="Pfam" id="PF03105">
    <property type="entry name" value="SPX"/>
    <property type="match status" value="1"/>
</dbReference>
<dbReference type="InterPro" id="IPR036047">
    <property type="entry name" value="F-box-like_dom_sf"/>
</dbReference>
<evidence type="ECO:0000256" key="2">
    <source>
        <dbReference type="ARBA" id="ARBA00022771"/>
    </source>
</evidence>
<evidence type="ECO:0000256" key="1">
    <source>
        <dbReference type="ARBA" id="ARBA00022723"/>
    </source>
</evidence>
<keyword evidence="3" id="KW-0862">Zinc</keyword>
<dbReference type="InterPro" id="IPR032698">
    <property type="entry name" value="SirB1_N"/>
</dbReference>
<dbReference type="InterPro" id="IPR011722">
    <property type="entry name" value="Hemimethylated_DNA-bd_dom"/>
</dbReference>
<dbReference type="OrthoDB" id="28868at2759"/>
<evidence type="ECO:0000313" key="9">
    <source>
        <dbReference type="Proteomes" id="UP000566819"/>
    </source>
</evidence>
<dbReference type="InterPro" id="IPR004331">
    <property type="entry name" value="SPX_dom"/>
</dbReference>
<dbReference type="GO" id="GO:0003677">
    <property type="term" value="F:DNA binding"/>
    <property type="evidence" value="ECO:0007669"/>
    <property type="project" value="InterPro"/>
</dbReference>
<dbReference type="InterPro" id="IPR018957">
    <property type="entry name" value="Znf_C3HC4_RING-type"/>
</dbReference>
<gene>
    <name evidence="8" type="ORF">G7Y89_g5328</name>
</gene>
<dbReference type="InterPro" id="IPR017907">
    <property type="entry name" value="Znf_RING_CS"/>
</dbReference>
<evidence type="ECO:0000259" key="6">
    <source>
        <dbReference type="PROSITE" id="PS50181"/>
    </source>
</evidence>
<keyword evidence="2 4" id="KW-0863">Zinc-finger</keyword>
<feature type="domain" description="SPX" evidence="7">
    <location>
        <begin position="1"/>
        <end position="344"/>
    </location>
</feature>
<dbReference type="AlphaFoldDB" id="A0A8H4W3G9"/>
<keyword evidence="1" id="KW-0479">Metal-binding</keyword>
<keyword evidence="9" id="KW-1185">Reference proteome</keyword>
<comment type="caution">
    <text evidence="8">The sequence shown here is derived from an EMBL/GenBank/DDBJ whole genome shotgun (WGS) entry which is preliminary data.</text>
</comment>
<dbReference type="PANTHER" id="PTHR31350">
    <property type="entry name" value="SI:DKEY-261L7.2"/>
    <property type="match status" value="1"/>
</dbReference>
<feature type="domain" description="F-box" evidence="6">
    <location>
        <begin position="421"/>
        <end position="468"/>
    </location>
</feature>
<feature type="domain" description="RING-type" evidence="5">
    <location>
        <begin position="380"/>
        <end position="419"/>
    </location>
</feature>
<sequence>MKFAHEFKAALIREGFPPHWVESAVPYGQLKKLIKKVANELQSLGLDSATLARLLPDPQPPSQSQSPPQALAAKARLLFNMTLKVIFQQSFHLISNRPYPDPTFIGKETTFHPKLTLIIQNGLAVDAEVSPSTRKYLEDLALRQNGDKSKSSDHPLIGEIFTEEHRSTSRIVKDGQPIQRIEIPLTFDSEFFSRLQDEVAVLDTLQEGEQQALTSEIAALSKEIKDLTKPSKFSKTDLYRWRELFEIYLQAMAFFSTHEIDHGKRDSATAAKKLQWFQSEVVRRGIIESFKLPTSHQAVERFVKINITLLRNIKFQEINHTAVTKILKKFDKRTRLGATQTFPKLIHSGSIMSETMAKAVCFQITQDLVKAVPQFDDYSCPICFSIAWRPVRMKCGHVLCISCAVTLQRKKQRFCPLCRGNVVLEADADEVLQAVLYYLSPRDVLSSVQQVSKRFYSLGSQPLLWRHHCRTQFRYWDSKHRIRPKFVGDVSDVDWKTLYLHRKSIDAGTTRILESILGAQVDRIKKFKMIADFGYDAKDTLLRHCHADDDDEDVLARRYYANAVLDYLHRAEALAEWGKIARGEDIPLERALGSFDLFISELLDSLASRLHVTCTEFDQLSTRKKATAAATFLRTHNLTGIPSELAYRDLQNNYIGIALQDPEHPSLPLVSVAIFCGLAQRLGLDARYCGVPNHVHAMVLPPPNETLDGRQLSQGEEVEAMYLDPYRSDAEISKASLHRMLAAWGVSPLDYSRFLAESNAAALILRTSRNILATVHEFRGHGGSMENTGHPTIRLHANPFADMENAFYSALWANFVFSPSTPTSTGYNQRQFIPLILERFENIYPMDATFIEQYISPLFNNPSNAEHWELREALRVVRAADQTPKQLRLRDTTNSRHGVKYRVGQVFRHRRYAYLAVITGWDLECGMNQDWIADMNVDSLSRGRQQSFYHALVEDTSIRYVAEENIEIVEPEVPISLMGLAGRFFKRWDRTNHTFVSNIRDEYPHD</sequence>